<keyword evidence="3" id="KW-1185">Reference proteome</keyword>
<organism evidence="1 3">
    <name type="scientific">Medicago truncatula</name>
    <name type="common">Barrel medic</name>
    <name type="synonym">Medicago tribuloides</name>
    <dbReference type="NCBI Taxonomy" id="3880"/>
    <lineage>
        <taxon>Eukaryota</taxon>
        <taxon>Viridiplantae</taxon>
        <taxon>Streptophyta</taxon>
        <taxon>Embryophyta</taxon>
        <taxon>Tracheophyta</taxon>
        <taxon>Spermatophyta</taxon>
        <taxon>Magnoliopsida</taxon>
        <taxon>eudicotyledons</taxon>
        <taxon>Gunneridae</taxon>
        <taxon>Pentapetalae</taxon>
        <taxon>rosids</taxon>
        <taxon>fabids</taxon>
        <taxon>Fabales</taxon>
        <taxon>Fabaceae</taxon>
        <taxon>Papilionoideae</taxon>
        <taxon>50 kb inversion clade</taxon>
        <taxon>NPAAA clade</taxon>
        <taxon>Hologalegina</taxon>
        <taxon>IRL clade</taxon>
        <taxon>Trifolieae</taxon>
        <taxon>Medicago</taxon>
    </lineage>
</organism>
<evidence type="ECO:0000313" key="2">
    <source>
        <dbReference type="EnsemblPlants" id="KEH19344"/>
    </source>
</evidence>
<gene>
    <name evidence="1" type="ordered locus">MTR_8g447360</name>
</gene>
<dbReference type="Proteomes" id="UP000002051">
    <property type="component" value="Chromosome 8"/>
</dbReference>
<name>A0A072TPC0_MEDTR</name>
<dbReference type="HOGENOM" id="CLU_2444248_0_0_1"/>
<proteinExistence type="predicted"/>
<sequence>MEISKKVELLMKKAVSFKLGALMLKPSRSFLVISSTLAERLPPEPPPQAVVSIQIGWLLLRPPSTLQETEFGFSSLELGLTPRFPNIKIS</sequence>
<reference evidence="1 3" key="2">
    <citation type="journal article" date="2014" name="BMC Genomics">
        <title>An improved genome release (version Mt4.0) for the model legume Medicago truncatula.</title>
        <authorList>
            <person name="Tang H."/>
            <person name="Krishnakumar V."/>
            <person name="Bidwell S."/>
            <person name="Rosen B."/>
            <person name="Chan A."/>
            <person name="Zhou S."/>
            <person name="Gentzbittel L."/>
            <person name="Childs K.L."/>
            <person name="Yandell M."/>
            <person name="Gundlach H."/>
            <person name="Mayer K.F."/>
            <person name="Schwartz D.C."/>
            <person name="Town C.D."/>
        </authorList>
    </citation>
    <scope>GENOME REANNOTATION</scope>
    <source>
        <strain evidence="1">A17</strain>
        <strain evidence="2 3">cv. Jemalong A17</strain>
    </source>
</reference>
<reference evidence="1 3" key="1">
    <citation type="journal article" date="2011" name="Nature">
        <title>The Medicago genome provides insight into the evolution of rhizobial symbioses.</title>
        <authorList>
            <person name="Young N.D."/>
            <person name="Debelle F."/>
            <person name="Oldroyd G.E."/>
            <person name="Geurts R."/>
            <person name="Cannon S.B."/>
            <person name="Udvardi M.K."/>
            <person name="Benedito V.A."/>
            <person name="Mayer K.F."/>
            <person name="Gouzy J."/>
            <person name="Schoof H."/>
            <person name="Van de Peer Y."/>
            <person name="Proost S."/>
            <person name="Cook D.R."/>
            <person name="Meyers B.C."/>
            <person name="Spannagl M."/>
            <person name="Cheung F."/>
            <person name="De Mita S."/>
            <person name="Krishnakumar V."/>
            <person name="Gundlach H."/>
            <person name="Zhou S."/>
            <person name="Mudge J."/>
            <person name="Bharti A.K."/>
            <person name="Murray J.D."/>
            <person name="Naoumkina M.A."/>
            <person name="Rosen B."/>
            <person name="Silverstein K.A."/>
            <person name="Tang H."/>
            <person name="Rombauts S."/>
            <person name="Zhao P.X."/>
            <person name="Zhou P."/>
            <person name="Barbe V."/>
            <person name="Bardou P."/>
            <person name="Bechner M."/>
            <person name="Bellec A."/>
            <person name="Berger A."/>
            <person name="Berges H."/>
            <person name="Bidwell S."/>
            <person name="Bisseling T."/>
            <person name="Choisne N."/>
            <person name="Couloux A."/>
            <person name="Denny R."/>
            <person name="Deshpande S."/>
            <person name="Dai X."/>
            <person name="Doyle J.J."/>
            <person name="Dudez A.M."/>
            <person name="Farmer A.D."/>
            <person name="Fouteau S."/>
            <person name="Franken C."/>
            <person name="Gibelin C."/>
            <person name="Gish J."/>
            <person name="Goldstein S."/>
            <person name="Gonzalez A.J."/>
            <person name="Green P.J."/>
            <person name="Hallab A."/>
            <person name="Hartog M."/>
            <person name="Hua A."/>
            <person name="Humphray S.J."/>
            <person name="Jeong D.H."/>
            <person name="Jing Y."/>
            <person name="Jocker A."/>
            <person name="Kenton S.M."/>
            <person name="Kim D.J."/>
            <person name="Klee K."/>
            <person name="Lai H."/>
            <person name="Lang C."/>
            <person name="Lin S."/>
            <person name="Macmil S.L."/>
            <person name="Magdelenat G."/>
            <person name="Matthews L."/>
            <person name="McCorrison J."/>
            <person name="Monaghan E.L."/>
            <person name="Mun J.H."/>
            <person name="Najar F.Z."/>
            <person name="Nicholson C."/>
            <person name="Noirot C."/>
            <person name="O'Bleness M."/>
            <person name="Paule C.R."/>
            <person name="Poulain J."/>
            <person name="Prion F."/>
            <person name="Qin B."/>
            <person name="Qu C."/>
            <person name="Retzel E.F."/>
            <person name="Riddle C."/>
            <person name="Sallet E."/>
            <person name="Samain S."/>
            <person name="Samson N."/>
            <person name="Sanders I."/>
            <person name="Saurat O."/>
            <person name="Scarpelli C."/>
            <person name="Schiex T."/>
            <person name="Segurens B."/>
            <person name="Severin A.J."/>
            <person name="Sherrier D.J."/>
            <person name="Shi R."/>
            <person name="Sims S."/>
            <person name="Singer S.R."/>
            <person name="Sinharoy S."/>
            <person name="Sterck L."/>
            <person name="Viollet A."/>
            <person name="Wang B.B."/>
            <person name="Wang K."/>
            <person name="Wang M."/>
            <person name="Wang X."/>
            <person name="Warfsmann J."/>
            <person name="Weissenbach J."/>
            <person name="White D.D."/>
            <person name="White J.D."/>
            <person name="Wiley G.B."/>
            <person name="Wincker P."/>
            <person name="Xing Y."/>
            <person name="Yang L."/>
            <person name="Yao Z."/>
            <person name="Ying F."/>
            <person name="Zhai J."/>
            <person name="Zhou L."/>
            <person name="Zuber A."/>
            <person name="Denarie J."/>
            <person name="Dixon R.A."/>
            <person name="May G.D."/>
            <person name="Schwartz D.C."/>
            <person name="Rogers J."/>
            <person name="Quetier F."/>
            <person name="Town C.D."/>
            <person name="Roe B.A."/>
        </authorList>
    </citation>
    <scope>NUCLEOTIDE SEQUENCE [LARGE SCALE GENOMIC DNA]</scope>
    <source>
        <strain evidence="1">A17</strain>
        <strain evidence="2 3">cv. Jemalong A17</strain>
    </source>
</reference>
<dbReference type="AlphaFoldDB" id="A0A072TPC0"/>
<dbReference type="EMBL" id="CM001224">
    <property type="protein sequence ID" value="KEH19344.1"/>
    <property type="molecule type" value="Genomic_DNA"/>
</dbReference>
<evidence type="ECO:0000313" key="3">
    <source>
        <dbReference type="Proteomes" id="UP000002051"/>
    </source>
</evidence>
<dbReference type="EnsemblPlants" id="KEH19344">
    <property type="protein sequence ID" value="KEH19344"/>
    <property type="gene ID" value="MTR_8g447360"/>
</dbReference>
<accession>A0A072TPC0</accession>
<protein>
    <submittedName>
        <fullName evidence="1 2">Uncharacterized protein</fullName>
    </submittedName>
</protein>
<evidence type="ECO:0000313" key="1">
    <source>
        <dbReference type="EMBL" id="KEH19344.1"/>
    </source>
</evidence>
<reference evidence="2" key="3">
    <citation type="submission" date="2015-04" db="UniProtKB">
        <authorList>
            <consortium name="EnsemblPlants"/>
        </authorList>
    </citation>
    <scope>IDENTIFICATION</scope>
    <source>
        <strain evidence="2">cv. Jemalong A17</strain>
    </source>
</reference>